<proteinExistence type="predicted"/>
<feature type="non-terminal residue" evidence="1">
    <location>
        <position position="1"/>
    </location>
</feature>
<gene>
    <name evidence="1" type="ORF">TR106760</name>
</gene>
<dbReference type="AlphaFoldDB" id="A0A0V0J4P4"/>
<name>A0A0V0J4P4_SCHSO</name>
<feature type="non-terminal residue" evidence="1">
    <location>
        <position position="122"/>
    </location>
</feature>
<organism evidence="1">
    <name type="scientific">Schistocephalus solidus</name>
    <name type="common">Tapeworm</name>
    <dbReference type="NCBI Taxonomy" id="70667"/>
    <lineage>
        <taxon>Eukaryota</taxon>
        <taxon>Metazoa</taxon>
        <taxon>Spiralia</taxon>
        <taxon>Lophotrochozoa</taxon>
        <taxon>Platyhelminthes</taxon>
        <taxon>Cestoda</taxon>
        <taxon>Eucestoda</taxon>
        <taxon>Diphyllobothriidea</taxon>
        <taxon>Diphyllobothriidae</taxon>
        <taxon>Schistocephalus</taxon>
    </lineage>
</organism>
<accession>A0A0V0J4P4</accession>
<evidence type="ECO:0000313" key="1">
    <source>
        <dbReference type="EMBL" id="JAP60699.1"/>
    </source>
</evidence>
<sequence length="122" mass="14158">VQQMQRQKHINVRKKYLKLSVIYSEDHTGRCANQMSMSMVIWLIYFAFASAEREINVDFVNLRKESNYEFFAIVPASSRVTDNPNWGRGRFENPCAAPMQCIQFYPPKRSVQISGKVNNGYA</sequence>
<reference evidence="1" key="1">
    <citation type="submission" date="2016-01" db="EMBL/GenBank/DDBJ databases">
        <title>Reference transcriptome for the parasite Schistocephalus solidus: insights into the molecular evolution of parasitism.</title>
        <authorList>
            <person name="Hebert F.O."/>
            <person name="Grambauer S."/>
            <person name="Barber I."/>
            <person name="Landry C.R."/>
            <person name="Aubin-Horth N."/>
        </authorList>
    </citation>
    <scope>NUCLEOTIDE SEQUENCE</scope>
</reference>
<protein>
    <submittedName>
        <fullName evidence="1">Uncharacterized protein</fullName>
    </submittedName>
</protein>
<dbReference type="EMBL" id="GEEE01002526">
    <property type="protein sequence ID" value="JAP60699.1"/>
    <property type="molecule type" value="Transcribed_RNA"/>
</dbReference>